<dbReference type="InterPro" id="IPR011009">
    <property type="entry name" value="Kinase-like_dom_sf"/>
</dbReference>
<reference evidence="2 3" key="1">
    <citation type="journal article" date="2016" name="Genome Announc.">
        <title>Genome Sequence of Madurella mycetomatis mm55, Isolated from a Human Mycetoma Case in Sudan.</title>
        <authorList>
            <person name="Smit S."/>
            <person name="Derks M.F."/>
            <person name="Bervoets S."/>
            <person name="Fahal A."/>
            <person name="van Leeuwen W."/>
            <person name="van Belkum A."/>
            <person name="van de Sande W.W."/>
        </authorList>
    </citation>
    <scope>NUCLEOTIDE SEQUENCE [LARGE SCALE GENOMIC DNA]</scope>
    <source>
        <strain evidence="3">mm55</strain>
    </source>
</reference>
<keyword evidence="2" id="KW-0418">Kinase</keyword>
<dbReference type="GO" id="GO:0004672">
    <property type="term" value="F:protein kinase activity"/>
    <property type="evidence" value="ECO:0007669"/>
    <property type="project" value="InterPro"/>
</dbReference>
<dbReference type="AlphaFoldDB" id="A0A175WCY9"/>
<keyword evidence="2" id="KW-0808">Transferase</keyword>
<dbReference type="VEuPathDB" id="FungiDB:MMYC01_202493"/>
<keyword evidence="2" id="KW-0396">Initiation factor</keyword>
<feature type="domain" description="Protein kinase" evidence="1">
    <location>
        <begin position="140"/>
        <end position="534"/>
    </location>
</feature>
<sequence length="534" mass="59740">MYGQSKEKSQSSLLNLFSPSSASQVAVLKYRRAKQDVNNKVAILEAVWVKVETQLKFLRRISEQGRLNDELAQCHFMLLQKLHSTLLQAVSQLEMSASSIESASNKFFRFGRWKHALLKKSLDALMVELEAWQNRFDPSWYLIILIGDSVLDPVLAAPGQERAVNMEREASPLNNLLGLRQAIEAENSPTTRQPNTVDFDASRLADAKESIIPYTVMKFIQPESGEVLVIEPVDLPSGISSQSITDAGNLSRKLQHIDPKTFGLLRCEGLLKITDSVNGGLTALEVVYRGPCNRQQPTTLRQLLLDQREVSLSAVVSLSKQLVRSVSYIHACDFVHKNIRPDNIILFPSSSCPIGAAYLLGFTQFRSLAHQTNRFGDSAWHRNLYRHPARQGLCILDEYVMQHDIYSLGVCLLEIGLWKPLVWYPRGNGDGTVAPVPGLVLALRTVLSDKVFERAHSKQDKTAWVKEDLVDMARRLLPAKMGDAYTEVVVSCLTCLDEGSEDFGSCKEESKGNSITIGVRFVEKILTRMAEIRV</sequence>
<dbReference type="GO" id="GO:0003743">
    <property type="term" value="F:translation initiation factor activity"/>
    <property type="evidence" value="ECO:0007669"/>
    <property type="project" value="UniProtKB-KW"/>
</dbReference>
<proteinExistence type="predicted"/>
<dbReference type="STRING" id="100816.A0A175WCY9"/>
<dbReference type="Gene3D" id="1.10.510.10">
    <property type="entry name" value="Transferase(Phosphotransferase) domain 1"/>
    <property type="match status" value="1"/>
</dbReference>
<dbReference type="PROSITE" id="PS50011">
    <property type="entry name" value="PROTEIN_KINASE_DOM"/>
    <property type="match status" value="1"/>
</dbReference>
<dbReference type="EMBL" id="LCTW02000033">
    <property type="protein sequence ID" value="KXX81536.1"/>
    <property type="molecule type" value="Genomic_DNA"/>
</dbReference>
<dbReference type="PANTHER" id="PTHR37542:SF1">
    <property type="entry name" value="PRION-INHIBITION AND PROPAGATION HELO DOMAIN-CONTAINING PROTEIN"/>
    <property type="match status" value="1"/>
</dbReference>
<evidence type="ECO:0000259" key="1">
    <source>
        <dbReference type="PROSITE" id="PS50011"/>
    </source>
</evidence>
<dbReference type="PANTHER" id="PTHR37542">
    <property type="entry name" value="HELO DOMAIN-CONTAINING PROTEIN-RELATED"/>
    <property type="match status" value="1"/>
</dbReference>
<keyword evidence="2" id="KW-0648">Protein biosynthesis</keyword>
<dbReference type="GO" id="GO:0005524">
    <property type="term" value="F:ATP binding"/>
    <property type="evidence" value="ECO:0007669"/>
    <property type="project" value="InterPro"/>
</dbReference>
<dbReference type="Proteomes" id="UP000078237">
    <property type="component" value="Unassembled WGS sequence"/>
</dbReference>
<organism evidence="2 3">
    <name type="scientific">Madurella mycetomatis</name>
    <dbReference type="NCBI Taxonomy" id="100816"/>
    <lineage>
        <taxon>Eukaryota</taxon>
        <taxon>Fungi</taxon>
        <taxon>Dikarya</taxon>
        <taxon>Ascomycota</taxon>
        <taxon>Pezizomycotina</taxon>
        <taxon>Sordariomycetes</taxon>
        <taxon>Sordariomycetidae</taxon>
        <taxon>Sordariales</taxon>
        <taxon>Sordariales incertae sedis</taxon>
        <taxon>Madurella</taxon>
    </lineage>
</organism>
<dbReference type="SUPFAM" id="SSF56112">
    <property type="entry name" value="Protein kinase-like (PK-like)"/>
    <property type="match status" value="1"/>
</dbReference>
<evidence type="ECO:0000313" key="2">
    <source>
        <dbReference type="EMBL" id="KXX81536.1"/>
    </source>
</evidence>
<name>A0A175WCY9_9PEZI</name>
<keyword evidence="3" id="KW-1185">Reference proteome</keyword>
<dbReference type="OrthoDB" id="1911848at2759"/>
<gene>
    <name evidence="2" type="ORF">MMYC01_202493</name>
</gene>
<accession>A0A175WCY9</accession>
<comment type="caution">
    <text evidence="2">The sequence shown here is derived from an EMBL/GenBank/DDBJ whole genome shotgun (WGS) entry which is preliminary data.</text>
</comment>
<dbReference type="InterPro" id="IPR000719">
    <property type="entry name" value="Prot_kinase_dom"/>
</dbReference>
<evidence type="ECO:0000313" key="3">
    <source>
        <dbReference type="Proteomes" id="UP000078237"/>
    </source>
</evidence>
<protein>
    <submittedName>
        <fullName evidence="2">Eukaryotic translation initiation factor 2-alpha kinase 1</fullName>
    </submittedName>
</protein>